<reference evidence="2" key="1">
    <citation type="journal article" date="2015" name="Nature">
        <title>Complex archaea that bridge the gap between prokaryotes and eukaryotes.</title>
        <authorList>
            <person name="Spang A."/>
            <person name="Saw J.H."/>
            <person name="Jorgensen S.L."/>
            <person name="Zaremba-Niedzwiedzka K."/>
            <person name="Martijn J."/>
            <person name="Lind A.E."/>
            <person name="van Eijk R."/>
            <person name="Schleper C."/>
            <person name="Guy L."/>
            <person name="Ettema T.J."/>
        </authorList>
    </citation>
    <scope>NUCLEOTIDE SEQUENCE</scope>
</reference>
<dbReference type="AlphaFoldDB" id="A0A0F9EFS6"/>
<evidence type="ECO:0000256" key="1">
    <source>
        <dbReference type="SAM" id="Coils"/>
    </source>
</evidence>
<proteinExistence type="predicted"/>
<feature type="coiled-coil region" evidence="1">
    <location>
        <begin position="28"/>
        <end position="55"/>
    </location>
</feature>
<comment type="caution">
    <text evidence="2">The sequence shown here is derived from an EMBL/GenBank/DDBJ whole genome shotgun (WGS) entry which is preliminary data.</text>
</comment>
<protein>
    <submittedName>
        <fullName evidence="2">Uncharacterized protein</fullName>
    </submittedName>
</protein>
<keyword evidence="1" id="KW-0175">Coiled coil</keyword>
<organism evidence="2">
    <name type="scientific">marine sediment metagenome</name>
    <dbReference type="NCBI Taxonomy" id="412755"/>
    <lineage>
        <taxon>unclassified sequences</taxon>
        <taxon>metagenomes</taxon>
        <taxon>ecological metagenomes</taxon>
    </lineage>
</organism>
<name>A0A0F9EFS6_9ZZZZ</name>
<evidence type="ECO:0000313" key="2">
    <source>
        <dbReference type="EMBL" id="KKL72789.1"/>
    </source>
</evidence>
<accession>A0A0F9EFS6</accession>
<gene>
    <name evidence="2" type="ORF">LCGC14_2081390</name>
</gene>
<sequence length="61" mass="7402">MTRRVQAVPKRFRWWEKRSPTNETTLKRVWFKAEFKRLEEEANRLSAELIKAQDKVGKRGI</sequence>
<dbReference type="EMBL" id="LAZR01025162">
    <property type="protein sequence ID" value="KKL72789.1"/>
    <property type="molecule type" value="Genomic_DNA"/>
</dbReference>